<name>A0A0F3GKR8_9BACT</name>
<keyword evidence="2" id="KW-1185">Reference proteome</keyword>
<organism evidence="1 2">
    <name type="scientific">Candidatus Magnetobacterium bavaricum</name>
    <dbReference type="NCBI Taxonomy" id="29290"/>
    <lineage>
        <taxon>Bacteria</taxon>
        <taxon>Pseudomonadati</taxon>
        <taxon>Nitrospirota</taxon>
        <taxon>Thermodesulfovibrionia</taxon>
        <taxon>Thermodesulfovibrionales</taxon>
        <taxon>Candidatus Magnetobacteriaceae</taxon>
        <taxon>Candidatus Magnetobacterium</taxon>
    </lineage>
</organism>
<protein>
    <submittedName>
        <fullName evidence="1">Uncharacterized protein</fullName>
    </submittedName>
</protein>
<dbReference type="AlphaFoldDB" id="A0A0F3GKR8"/>
<gene>
    <name evidence="1" type="ORF">MBAV_005287</name>
</gene>
<reference evidence="1 2" key="1">
    <citation type="submission" date="2015-02" db="EMBL/GenBank/DDBJ databases">
        <title>Single-cell genomics of uncultivated deep-branching MTB reveals a conserved set of magnetosome genes.</title>
        <authorList>
            <person name="Kolinko S."/>
            <person name="Richter M."/>
            <person name="Glockner F.O."/>
            <person name="Brachmann A."/>
            <person name="Schuler D."/>
        </authorList>
    </citation>
    <scope>NUCLEOTIDE SEQUENCE [LARGE SCALE GENOMIC DNA]</scope>
    <source>
        <strain evidence="1">TM-1</strain>
    </source>
</reference>
<sequence length="55" mass="6306">MFADHIVYDKANPLLLHFGDHYLLHLRYGGVDHEILPQTYIGHNGPTDVRDMASM</sequence>
<proteinExistence type="predicted"/>
<evidence type="ECO:0000313" key="2">
    <source>
        <dbReference type="Proteomes" id="UP000033423"/>
    </source>
</evidence>
<dbReference type="EMBL" id="LACI01002286">
    <property type="protein sequence ID" value="KJU82520.1"/>
    <property type="molecule type" value="Genomic_DNA"/>
</dbReference>
<comment type="caution">
    <text evidence="1">The sequence shown here is derived from an EMBL/GenBank/DDBJ whole genome shotgun (WGS) entry which is preliminary data.</text>
</comment>
<accession>A0A0F3GKR8</accession>
<evidence type="ECO:0000313" key="1">
    <source>
        <dbReference type="EMBL" id="KJU82520.1"/>
    </source>
</evidence>
<dbReference type="Proteomes" id="UP000033423">
    <property type="component" value="Unassembled WGS sequence"/>
</dbReference>